<keyword evidence="6 8" id="KW-1133">Transmembrane helix</keyword>
<evidence type="ECO:0000256" key="8">
    <source>
        <dbReference type="RuleBase" id="RU361142"/>
    </source>
</evidence>
<evidence type="ECO:0000256" key="4">
    <source>
        <dbReference type="ARBA" id="ARBA00022692"/>
    </source>
</evidence>
<dbReference type="OrthoDB" id="29105at2759"/>
<feature type="domain" description="OST48 middle" evidence="10">
    <location>
        <begin position="303"/>
        <end position="436"/>
    </location>
</feature>
<evidence type="ECO:0000256" key="1">
    <source>
        <dbReference type="ARBA" id="ARBA00004479"/>
    </source>
</evidence>
<dbReference type="InterPro" id="IPR055459">
    <property type="entry name" value="OST48_MD"/>
</dbReference>
<dbReference type="Proteomes" id="UP000245383">
    <property type="component" value="Unassembled WGS sequence"/>
</dbReference>
<comment type="pathway">
    <text evidence="2 8">Protein modification; protein glycosylation.</text>
</comment>
<evidence type="ECO:0000259" key="9">
    <source>
        <dbReference type="Pfam" id="PF03345"/>
    </source>
</evidence>
<evidence type="ECO:0000313" key="11">
    <source>
        <dbReference type="EMBL" id="PVU94024.1"/>
    </source>
</evidence>
<name>A0A2T9YP33_9FUNG</name>
<feature type="domain" description="OST48 N-terminal" evidence="9">
    <location>
        <begin position="25"/>
        <end position="280"/>
    </location>
</feature>
<gene>
    <name evidence="11" type="ORF">BB561_002868</name>
</gene>
<dbReference type="UniPathway" id="UPA00378"/>
<protein>
    <recommendedName>
        <fullName evidence="8">Dolichyl-diphosphooligosaccharide--protein glycosyltransferase subunit WBP1</fullName>
        <shortName evidence="8">Oligosaccharyl transferase subunit WBP1</shortName>
    </recommendedName>
</protein>
<dbReference type="STRING" id="133385.A0A2T9YP33"/>
<keyword evidence="8" id="KW-0732">Signal</keyword>
<evidence type="ECO:0000256" key="2">
    <source>
        <dbReference type="ARBA" id="ARBA00004922"/>
    </source>
</evidence>
<sequence>MLNFLLALFIAFFSFSSAQSLTGSRILALLPETKIQTQYSTFFEQLKERNYSVAIKAGSDKSIELGKLGENLYDHILFLCPKCTKYGKNINLPSILKFVKNGGNILFAADSEMSQFNYDLASEFGVVFETKESAVIDHTHYYNVPTSNSTIKDTVIARNLNFNKHILPHYTDNKSQPEIFFKGIAHQFNKNSYMNLSILSGSLTTASVFKASKDKLSVIPPSSQLSGYNLNLVSVFQTLNNARIAFIGGTEMLKDIYIDIQKSDNIYGNSKFLKDLSMWTFHESGVLSHSSPLIYKTLDKISYESYQIKDSITYQVNISEYNQGKWTSFAANDVQLEIRMLDPYIRTTLDYTPSGDLEFNTFKKVITLPDKYGVFKFQIIYNRPGLTWVTITDTIPILPLRHNQFPRFLSQAYPYYTSSFVLLGGFVILSALWIFSPTFNK</sequence>
<comment type="caution">
    <text evidence="11">The sequence shown here is derived from an EMBL/GenBank/DDBJ whole genome shotgun (WGS) entry which is preliminary data.</text>
</comment>
<dbReference type="InterPro" id="IPR005013">
    <property type="entry name" value="DDOST_48_kDa_subunit"/>
</dbReference>
<organism evidence="11 12">
    <name type="scientific">Smittium simulii</name>
    <dbReference type="NCBI Taxonomy" id="133385"/>
    <lineage>
        <taxon>Eukaryota</taxon>
        <taxon>Fungi</taxon>
        <taxon>Fungi incertae sedis</taxon>
        <taxon>Zoopagomycota</taxon>
        <taxon>Kickxellomycotina</taxon>
        <taxon>Harpellomycetes</taxon>
        <taxon>Harpellales</taxon>
        <taxon>Legeriomycetaceae</taxon>
        <taxon>Smittium</taxon>
    </lineage>
</organism>
<dbReference type="Pfam" id="PF23358">
    <property type="entry name" value="OST48_MD"/>
    <property type="match status" value="1"/>
</dbReference>
<dbReference type="PANTHER" id="PTHR10830">
    <property type="entry name" value="DOLICHYL-DIPHOSPHOOLIGOSACCHARIDE--PROTEIN GLYCOSYLTRANSFERASE 48 KDA SUBUNIT"/>
    <property type="match status" value="1"/>
</dbReference>
<keyword evidence="4 8" id="KW-0812">Transmembrane</keyword>
<evidence type="ECO:0000259" key="10">
    <source>
        <dbReference type="Pfam" id="PF23358"/>
    </source>
</evidence>
<evidence type="ECO:0000256" key="7">
    <source>
        <dbReference type="ARBA" id="ARBA00023136"/>
    </source>
</evidence>
<dbReference type="PANTHER" id="PTHR10830:SF0">
    <property type="entry name" value="DOLICHYL-DIPHOSPHOOLIGOSACCHARIDE--PROTEIN GLYCOSYLTRANSFERASE 48 KDA SUBUNIT"/>
    <property type="match status" value="1"/>
</dbReference>
<dbReference type="GO" id="GO:0018279">
    <property type="term" value="P:protein N-linked glycosylation via asparagine"/>
    <property type="evidence" value="ECO:0007669"/>
    <property type="project" value="UniProtKB-UniRule"/>
</dbReference>
<feature type="transmembrane region" description="Helical" evidence="8">
    <location>
        <begin position="413"/>
        <end position="435"/>
    </location>
</feature>
<comment type="subcellular location">
    <subcellularLocation>
        <location evidence="8">Endoplasmic reticulum membrane</location>
        <topology evidence="8">Single-pass type I membrane protein</topology>
    </subcellularLocation>
    <subcellularLocation>
        <location evidence="1">Membrane</location>
        <topology evidence="1">Single-pass type I membrane protein</topology>
    </subcellularLocation>
</comment>
<evidence type="ECO:0000256" key="3">
    <source>
        <dbReference type="ARBA" id="ARBA00008743"/>
    </source>
</evidence>
<dbReference type="AlphaFoldDB" id="A0A2T9YP33"/>
<proteinExistence type="inferred from homology"/>
<accession>A0A2T9YP33</accession>
<comment type="similarity">
    <text evidence="3 8">Belongs to the DDOST 48 kDa subunit family.</text>
</comment>
<dbReference type="EMBL" id="MBFR01000104">
    <property type="protein sequence ID" value="PVU94024.1"/>
    <property type="molecule type" value="Genomic_DNA"/>
</dbReference>
<evidence type="ECO:0000313" key="12">
    <source>
        <dbReference type="Proteomes" id="UP000245383"/>
    </source>
</evidence>
<dbReference type="GO" id="GO:0008250">
    <property type="term" value="C:oligosaccharyltransferase complex"/>
    <property type="evidence" value="ECO:0007669"/>
    <property type="project" value="TreeGrafter"/>
</dbReference>
<reference evidence="11 12" key="1">
    <citation type="journal article" date="2018" name="MBio">
        <title>Comparative Genomics Reveals the Core Gene Toolbox for the Fungus-Insect Symbiosis.</title>
        <authorList>
            <person name="Wang Y."/>
            <person name="Stata M."/>
            <person name="Wang W."/>
            <person name="Stajich J.E."/>
            <person name="White M.M."/>
            <person name="Moncalvo J.M."/>
        </authorList>
    </citation>
    <scope>NUCLEOTIDE SEQUENCE [LARGE SCALE GENOMIC DNA]</scope>
    <source>
        <strain evidence="11 12">SWE-8-4</strain>
    </source>
</reference>
<dbReference type="Pfam" id="PF03345">
    <property type="entry name" value="OST48_N"/>
    <property type="match status" value="1"/>
</dbReference>
<comment type="function">
    <text evidence="8">Subunit of the oligosaccharyl transferase (OST) complex that catalyzes the initial transfer of a defined glycan (Glc(3)Man(9)GlcNAc(2) in eukaryotes) from the lipid carrier dolichol-pyrophosphate to an asparagine residue within an Asn-X-Ser/Thr consensus motif in nascent polypeptide chains, the first step in protein N-glycosylation. N-glycosylation occurs cotranslationally and the complex associates with the Sec61 complex at the channel-forming translocon complex that mediates protein translocation across the endoplasmic reticulum (ER).</text>
</comment>
<keyword evidence="12" id="KW-1185">Reference proteome</keyword>
<evidence type="ECO:0000256" key="6">
    <source>
        <dbReference type="ARBA" id="ARBA00022989"/>
    </source>
</evidence>
<evidence type="ECO:0000256" key="5">
    <source>
        <dbReference type="ARBA" id="ARBA00022824"/>
    </source>
</evidence>
<feature type="signal peptide" evidence="8">
    <location>
        <begin position="1"/>
        <end position="18"/>
    </location>
</feature>
<dbReference type="InterPro" id="IPR055457">
    <property type="entry name" value="OST48_N"/>
</dbReference>
<feature type="chain" id="PRO_5015370266" description="Dolichyl-diphosphooligosaccharide--protein glycosyltransferase subunit WBP1" evidence="8">
    <location>
        <begin position="19"/>
        <end position="441"/>
    </location>
</feature>
<keyword evidence="7 8" id="KW-0472">Membrane</keyword>
<keyword evidence="5 8" id="KW-0256">Endoplasmic reticulum</keyword>
<comment type="subunit">
    <text evidence="8">Component of the oligosaccharyltransferase (OST) complex.</text>
</comment>